<evidence type="ECO:0000313" key="2">
    <source>
        <dbReference type="Proteomes" id="UP000033448"/>
    </source>
</evidence>
<sequence>MRYPDPLPSSLGDAFTRAEGLAAGLSASRLRGSDLVTPFPGIRMTARAYEDMDDGDPFTDPIAESVRRLSHAYALCLPPGVHLSRSTAAARYRIPLPTHAFPMRGSPSLPEGERVLIEATMPAPGRAPRGPRVRGHQTLASLEPVTLLDGIPISTPAATWASLADRLGIDALVAVGDAIVRIPRIPGPFGRVLHAPLATFEDLDAVIRAGRRIGIRKLREARTLIRIGSASPQETALRLALTTGTGLPAPALDVDVSSRGEFLGCSEIAYPDHQVAVEYEGDYHRTDRRRWAKDIDKYQAYTAAGWRVVRITAEHLRRPGEPARRVREALRQAGRTL</sequence>
<organism evidence="1 2">
    <name type="scientific">Microbacterium azadirachtae</name>
    <dbReference type="NCBI Taxonomy" id="582680"/>
    <lineage>
        <taxon>Bacteria</taxon>
        <taxon>Bacillati</taxon>
        <taxon>Actinomycetota</taxon>
        <taxon>Actinomycetes</taxon>
        <taxon>Micrococcales</taxon>
        <taxon>Microbacteriaceae</taxon>
        <taxon>Microbacterium</taxon>
    </lineage>
</organism>
<evidence type="ECO:0000313" key="1">
    <source>
        <dbReference type="EMBL" id="KJL25995.1"/>
    </source>
</evidence>
<protein>
    <recommendedName>
        <fullName evidence="3">DUF559 domain-containing protein</fullName>
    </recommendedName>
</protein>
<dbReference type="PATRIC" id="fig|582680.7.peg.1241"/>
<gene>
    <name evidence="1" type="ORF">RL72_01204</name>
</gene>
<dbReference type="AlphaFoldDB" id="A0A0F0L0U2"/>
<dbReference type="EMBL" id="JYIT01000067">
    <property type="protein sequence ID" value="KJL25995.1"/>
    <property type="molecule type" value="Genomic_DNA"/>
</dbReference>
<comment type="caution">
    <text evidence="1">The sequence shown here is derived from an EMBL/GenBank/DDBJ whole genome shotgun (WGS) entry which is preliminary data.</text>
</comment>
<name>A0A0F0L0U2_9MICO</name>
<dbReference type="Proteomes" id="UP000033448">
    <property type="component" value="Unassembled WGS sequence"/>
</dbReference>
<keyword evidence="2" id="KW-1185">Reference proteome</keyword>
<accession>A0A0F0L0U2</accession>
<evidence type="ECO:0008006" key="3">
    <source>
        <dbReference type="Google" id="ProtNLM"/>
    </source>
</evidence>
<dbReference type="Gene3D" id="3.40.960.10">
    <property type="entry name" value="VSR Endonuclease"/>
    <property type="match status" value="1"/>
</dbReference>
<proteinExistence type="predicted"/>
<reference evidence="1 2" key="1">
    <citation type="submission" date="2015-02" db="EMBL/GenBank/DDBJ databases">
        <title>Draft genome sequences of ten Microbacterium spp. with emphasis on heavy metal contaminated environments.</title>
        <authorList>
            <person name="Corretto E."/>
        </authorList>
    </citation>
    <scope>NUCLEOTIDE SEQUENCE [LARGE SCALE GENOMIC DNA]</scope>
    <source>
        <strain evidence="1 2">DSM 23848</strain>
    </source>
</reference>